<dbReference type="PANTHER" id="PTHR13774">
    <property type="entry name" value="PHENAZINE BIOSYNTHESIS PROTEIN"/>
    <property type="match status" value="1"/>
</dbReference>
<dbReference type="PANTHER" id="PTHR13774:SF32">
    <property type="entry name" value="ANTISENSE-ENHANCING SEQUENCE 1"/>
    <property type="match status" value="1"/>
</dbReference>
<dbReference type="HOGENOM" id="CLU_048756_0_0_6"/>
<dbReference type="Gene3D" id="3.10.310.10">
    <property type="entry name" value="Diaminopimelate Epimerase, Chain A, domain 1"/>
    <property type="match status" value="2"/>
</dbReference>
<dbReference type="NCBIfam" id="TIGR00654">
    <property type="entry name" value="PhzF_family"/>
    <property type="match status" value="1"/>
</dbReference>
<accession>A0A068R2J7</accession>
<proteinExistence type="inferred from homology"/>
<dbReference type="OrthoDB" id="9788221at2"/>
<dbReference type="InterPro" id="IPR003719">
    <property type="entry name" value="Phenazine_PhzF-like"/>
</dbReference>
<reference evidence="3 4" key="1">
    <citation type="submission" date="2013-07" db="EMBL/GenBank/DDBJ databases">
        <authorList>
            <person name="Genoscope - CEA"/>
        </authorList>
    </citation>
    <scope>NUCLEOTIDE SEQUENCE [LARGE SCALE GENOMIC DNA]</scope>
    <source>
        <strain evidence="3 4">G6</strain>
    </source>
</reference>
<name>A0A068R2J7_9GAMM</name>
<evidence type="ECO:0000313" key="4">
    <source>
        <dbReference type="Proteomes" id="UP000032735"/>
    </source>
</evidence>
<dbReference type="SUPFAM" id="SSF54506">
    <property type="entry name" value="Diaminopimelate epimerase-like"/>
    <property type="match status" value="1"/>
</dbReference>
<feature type="active site" evidence="2">
    <location>
        <position position="47"/>
    </location>
</feature>
<evidence type="ECO:0000256" key="2">
    <source>
        <dbReference type="PIRSR" id="PIRSR016184-1"/>
    </source>
</evidence>
<keyword evidence="4" id="KW-1185">Reference proteome</keyword>
<dbReference type="EMBL" id="FO704551">
    <property type="protein sequence ID" value="CDG21408.1"/>
    <property type="molecule type" value="Genomic_DNA"/>
</dbReference>
<protein>
    <submittedName>
        <fullName evidence="3">Antisense-enhancing sequence 1</fullName>
        <ecNumber evidence="3">5.1.-.-</ecNumber>
    </submittedName>
</protein>
<organism evidence="3 4">
    <name type="scientific">Xenorhabdus poinarii G6</name>
    <dbReference type="NCBI Taxonomy" id="1354304"/>
    <lineage>
        <taxon>Bacteria</taxon>
        <taxon>Pseudomonadati</taxon>
        <taxon>Pseudomonadota</taxon>
        <taxon>Gammaproteobacteria</taxon>
        <taxon>Enterobacterales</taxon>
        <taxon>Morganellaceae</taxon>
        <taxon>Xenorhabdus</taxon>
    </lineage>
</organism>
<dbReference type="RefSeq" id="WP_045958612.1">
    <property type="nucleotide sequence ID" value="NZ_FO704551.1"/>
</dbReference>
<dbReference type="STRING" id="1354304.XPG1_1753"/>
<dbReference type="AlphaFoldDB" id="A0A068R2J7"/>
<dbReference type="Pfam" id="PF02567">
    <property type="entry name" value="PhzC-PhzF"/>
    <property type="match status" value="1"/>
</dbReference>
<comment type="similarity">
    <text evidence="1">Belongs to the PhzF family.</text>
</comment>
<dbReference type="KEGG" id="xpo:XPG1_1753"/>
<dbReference type="PIRSF" id="PIRSF016184">
    <property type="entry name" value="PhzC_PhzF"/>
    <property type="match status" value="1"/>
</dbReference>
<evidence type="ECO:0000256" key="1">
    <source>
        <dbReference type="ARBA" id="ARBA00008270"/>
    </source>
</evidence>
<keyword evidence="3" id="KW-0413">Isomerase</keyword>
<sequence>MPRINFKQVDVFTSTPFKGNPVAVVMDAHELSTAQMQEIANWTNLSETTFVLPPENSAADYRVRIFTPESELPFAGHPTIGTAHALLEAGSIQIRGNSIVQECGTGLVNLSVMGKTSGNLSIAFELPEPTITPLTCEQVDRLENILGCTMDRSLVPALVDIGPRWIVGHIKDANSVLKSTPDYTQLKEHDHDMKVTGVCLYGEHSSNHGLHIEVRSFAPACGVNEDPVCGSGNGSVAAFMRYHAVDLPENGLILSSQGQILGRDGKLQLTVTDEKILVGGHAITCISGIINL</sequence>
<evidence type="ECO:0000313" key="3">
    <source>
        <dbReference type="EMBL" id="CDG21408.1"/>
    </source>
</evidence>
<dbReference type="GO" id="GO:0005737">
    <property type="term" value="C:cytoplasm"/>
    <property type="evidence" value="ECO:0007669"/>
    <property type="project" value="TreeGrafter"/>
</dbReference>
<dbReference type="GO" id="GO:0016853">
    <property type="term" value="F:isomerase activity"/>
    <property type="evidence" value="ECO:0007669"/>
    <property type="project" value="UniProtKB-KW"/>
</dbReference>
<dbReference type="Proteomes" id="UP000032735">
    <property type="component" value="Chromosome"/>
</dbReference>
<dbReference type="EC" id="5.1.-.-" evidence="3"/>
<gene>
    <name evidence="3" type="primary">aes</name>
    <name evidence="3" type="ORF">XPG1_1753</name>
</gene>